<keyword evidence="5 11" id="KW-0862">Zinc</keyword>
<feature type="domain" description="Nuclear receptor" evidence="13">
    <location>
        <begin position="37"/>
        <end position="112"/>
    </location>
</feature>
<keyword evidence="7 11" id="KW-0238">DNA-binding</keyword>
<sequence length="504" mass="57847">MKEFPNIDGNCCDVKFQVQVSPVVSPVSSPTAAQIEVIPCKICGDKSSGIHYGVITCEGCKGFFRRSQQGKPIYSCSQQQSCHIDRSSRNRCQHCRLQKCIALGMSREAVKFGRMSKKQRDLLQAEVKIQLMKEQQMQLPSIPFSADTQGDKTALPSSSERPPSFVSVSWTGHSKWDTSCSARPCPVPKTHPSVQNHHPEKLPTEMGSRKSYFRDHQTYLEHSRLNIIQRLPPSIQSPECYGSPNFSSCLLSDRLISTVELDLLMQNVVCAHRETCKFHQENLQVMRWEAFSPAEIQSFQQKTMDEMWERCVCHITDAIQYIVEFAKRLNGFMELNPNDQIVLLKAGAMELLLIRMSCAFNCYNSTIYFEGKYAPLDLFQSLGCNDLISAMFDLCHSLCDLNLTEHEMAFFSSMVLLDPSQPWLQEKEKVENLHVKLELSFRQLLRRTHRESILCKLPQKGRLLSICQLHMEKLNIFRHMYPGIAWERFPPLYKELFVSETENP</sequence>
<evidence type="ECO:0000256" key="2">
    <source>
        <dbReference type="ARBA" id="ARBA00022473"/>
    </source>
</evidence>
<dbReference type="InterPro" id="IPR001723">
    <property type="entry name" value="Nuclear_hrmn_rcpt"/>
</dbReference>
<dbReference type="AlphaFoldDB" id="A0A974CAC9"/>
<dbReference type="PRINTS" id="PR00398">
    <property type="entry name" value="STRDHORMONER"/>
</dbReference>
<evidence type="ECO:0000256" key="6">
    <source>
        <dbReference type="ARBA" id="ARBA00023015"/>
    </source>
</evidence>
<evidence type="ECO:0000259" key="13">
    <source>
        <dbReference type="PROSITE" id="PS51030"/>
    </source>
</evidence>
<dbReference type="OMA" id="DQMWERC"/>
<evidence type="ECO:0000256" key="3">
    <source>
        <dbReference type="ARBA" id="ARBA00022723"/>
    </source>
</evidence>
<protein>
    <submittedName>
        <fullName evidence="15">Uncharacterized protein</fullName>
    </submittedName>
</protein>
<dbReference type="GO" id="GO:0008270">
    <property type="term" value="F:zinc ion binding"/>
    <property type="evidence" value="ECO:0007669"/>
    <property type="project" value="UniProtKB-KW"/>
</dbReference>
<dbReference type="GO" id="GO:0000978">
    <property type="term" value="F:RNA polymerase II cis-regulatory region sequence-specific DNA binding"/>
    <property type="evidence" value="ECO:0007669"/>
    <property type="project" value="TreeGrafter"/>
</dbReference>
<keyword evidence="9 11" id="KW-0675">Receptor</keyword>
<dbReference type="Pfam" id="PF00105">
    <property type="entry name" value="zf-C4"/>
    <property type="match status" value="1"/>
</dbReference>
<dbReference type="SUPFAM" id="SSF48508">
    <property type="entry name" value="Nuclear receptor ligand-binding domain"/>
    <property type="match status" value="1"/>
</dbReference>
<dbReference type="InterPro" id="IPR013088">
    <property type="entry name" value="Znf_NHR/GATA"/>
</dbReference>
<evidence type="ECO:0000313" key="15">
    <source>
        <dbReference type="EMBL" id="OCT69519.1"/>
    </source>
</evidence>
<dbReference type="PRINTS" id="PR00047">
    <property type="entry name" value="STROIDFINGER"/>
</dbReference>
<proteinExistence type="inferred from homology"/>
<dbReference type="PROSITE" id="PS00031">
    <property type="entry name" value="NUCLEAR_REC_DBD_1"/>
    <property type="match status" value="1"/>
</dbReference>
<evidence type="ECO:0000313" key="16">
    <source>
        <dbReference type="Proteomes" id="UP000694892"/>
    </source>
</evidence>
<dbReference type="InterPro" id="IPR000536">
    <property type="entry name" value="Nucl_hrmn_rcpt_lig-bd"/>
</dbReference>
<dbReference type="GO" id="GO:0008142">
    <property type="term" value="F:oxysterol binding"/>
    <property type="evidence" value="ECO:0007669"/>
    <property type="project" value="TreeGrafter"/>
</dbReference>
<evidence type="ECO:0000259" key="14">
    <source>
        <dbReference type="PROSITE" id="PS51843"/>
    </source>
</evidence>
<dbReference type="PANTHER" id="PTHR45805">
    <property type="entry name" value="NUCLEAR HORMONE RECEPTOR HR3-RELATED"/>
    <property type="match status" value="1"/>
</dbReference>
<reference evidence="16" key="1">
    <citation type="journal article" date="2016" name="Nature">
        <title>Genome evolution in the allotetraploid frog Xenopus laevis.</title>
        <authorList>
            <person name="Session A.M."/>
            <person name="Uno Y."/>
            <person name="Kwon T."/>
            <person name="Chapman J.A."/>
            <person name="Toyoda A."/>
            <person name="Takahashi S."/>
            <person name="Fukui A."/>
            <person name="Hikosaka A."/>
            <person name="Suzuki A."/>
            <person name="Kondo M."/>
            <person name="van Heeringen S.J."/>
            <person name="Quigley I."/>
            <person name="Heinz S."/>
            <person name="Ogino H."/>
            <person name="Ochi H."/>
            <person name="Hellsten U."/>
            <person name="Lyons J.B."/>
            <person name="Simakov O."/>
            <person name="Putnam N."/>
            <person name="Stites J."/>
            <person name="Kuroki Y."/>
            <person name="Tanaka T."/>
            <person name="Michiue T."/>
            <person name="Watanabe M."/>
            <person name="Bogdanovic O."/>
            <person name="Lister R."/>
            <person name="Georgiou G."/>
            <person name="Paranjpe S.S."/>
            <person name="van Kruijsbergen I."/>
            <person name="Shu S."/>
            <person name="Carlson J."/>
            <person name="Kinoshita T."/>
            <person name="Ohta Y."/>
            <person name="Mawaribuchi S."/>
            <person name="Jenkins J."/>
            <person name="Grimwood J."/>
            <person name="Schmutz J."/>
            <person name="Mitros T."/>
            <person name="Mozaffari S.V."/>
            <person name="Suzuki Y."/>
            <person name="Haramoto Y."/>
            <person name="Yamamoto T.S."/>
            <person name="Takagi C."/>
            <person name="Heald R."/>
            <person name="Miller K."/>
            <person name="Haudenschild C."/>
            <person name="Kitzman J."/>
            <person name="Nakayama T."/>
            <person name="Izutsu Y."/>
            <person name="Robert J."/>
            <person name="Fortriede J."/>
            <person name="Burns K."/>
            <person name="Lotay V."/>
            <person name="Karimi K."/>
            <person name="Yasuoka Y."/>
            <person name="Dichmann D.S."/>
            <person name="Flajnik M.F."/>
            <person name="Houston D.W."/>
            <person name="Shendure J."/>
            <person name="DuPasquier L."/>
            <person name="Vize P.D."/>
            <person name="Zorn A.M."/>
            <person name="Ito M."/>
            <person name="Marcotte E.M."/>
            <person name="Wallingford J.B."/>
            <person name="Ito Y."/>
            <person name="Asashima M."/>
            <person name="Ueno N."/>
            <person name="Matsuda Y."/>
            <person name="Veenstra G.J."/>
            <person name="Fujiyama A."/>
            <person name="Harland R.M."/>
            <person name="Taira M."/>
            <person name="Rokhsar D.S."/>
        </authorList>
    </citation>
    <scope>NUCLEOTIDE SEQUENCE [LARGE SCALE GENOMIC DNA]</scope>
    <source>
        <strain evidence="16">J</strain>
    </source>
</reference>
<dbReference type="Gene3D" id="1.10.565.10">
    <property type="entry name" value="Retinoid X Receptor"/>
    <property type="match status" value="1"/>
</dbReference>
<keyword evidence="3 11" id="KW-0479">Metal-binding</keyword>
<comment type="similarity">
    <text evidence="11">Belongs to the nuclear hormone receptor family.</text>
</comment>
<feature type="region of interest" description="Disordered" evidence="12">
    <location>
        <begin position="143"/>
        <end position="163"/>
    </location>
</feature>
<dbReference type="InterPro" id="IPR044101">
    <property type="entry name" value="NR_DBD_ROR"/>
</dbReference>
<dbReference type="PANTHER" id="PTHR45805:SF1">
    <property type="entry name" value="NUCLEAR RECEPTOR ROR-GAMMA"/>
    <property type="match status" value="1"/>
</dbReference>
<accession>A0A974CAC9</accession>
<organism evidence="15 16">
    <name type="scientific">Xenopus laevis</name>
    <name type="common">African clawed frog</name>
    <dbReference type="NCBI Taxonomy" id="8355"/>
    <lineage>
        <taxon>Eukaryota</taxon>
        <taxon>Metazoa</taxon>
        <taxon>Chordata</taxon>
        <taxon>Craniata</taxon>
        <taxon>Vertebrata</taxon>
        <taxon>Euteleostomi</taxon>
        <taxon>Amphibia</taxon>
        <taxon>Batrachia</taxon>
        <taxon>Anura</taxon>
        <taxon>Pipoidea</taxon>
        <taxon>Pipidae</taxon>
        <taxon>Xenopodinae</taxon>
        <taxon>Xenopus</taxon>
        <taxon>Xenopus</taxon>
    </lineage>
</organism>
<dbReference type="PROSITE" id="PS51843">
    <property type="entry name" value="NR_LBD"/>
    <property type="match status" value="1"/>
</dbReference>
<comment type="subcellular location">
    <subcellularLocation>
        <location evidence="1 11">Nucleus</location>
    </subcellularLocation>
</comment>
<dbReference type="InterPro" id="IPR001628">
    <property type="entry name" value="Znf_hrmn_rcpt"/>
</dbReference>
<evidence type="ECO:0000256" key="10">
    <source>
        <dbReference type="ARBA" id="ARBA00023242"/>
    </source>
</evidence>
<dbReference type="Proteomes" id="UP000694892">
    <property type="component" value="Chromosome 8L"/>
</dbReference>
<dbReference type="PROSITE" id="PS51030">
    <property type="entry name" value="NUCLEAR_REC_DBD_2"/>
    <property type="match status" value="1"/>
</dbReference>
<dbReference type="InterPro" id="IPR035500">
    <property type="entry name" value="NHR-like_dom_sf"/>
</dbReference>
<dbReference type="CDD" id="cd06968">
    <property type="entry name" value="NR_DBD_ROR"/>
    <property type="match status" value="1"/>
</dbReference>
<dbReference type="Pfam" id="PF00104">
    <property type="entry name" value="Hormone_recep"/>
    <property type="match status" value="1"/>
</dbReference>
<evidence type="ECO:0000256" key="8">
    <source>
        <dbReference type="ARBA" id="ARBA00023163"/>
    </source>
</evidence>
<dbReference type="InterPro" id="IPR003079">
    <property type="entry name" value="ROR_rcpt"/>
</dbReference>
<evidence type="ECO:0000256" key="12">
    <source>
        <dbReference type="SAM" id="MobiDB-lite"/>
    </source>
</evidence>
<dbReference type="PRINTS" id="PR01293">
    <property type="entry name" value="RORNUCRECPTR"/>
</dbReference>
<dbReference type="CDD" id="cd06939">
    <property type="entry name" value="NR_LBD_ROR_like"/>
    <property type="match status" value="1"/>
</dbReference>
<evidence type="ECO:0000256" key="7">
    <source>
        <dbReference type="ARBA" id="ARBA00023125"/>
    </source>
</evidence>
<dbReference type="SMART" id="SM00430">
    <property type="entry name" value="HOLI"/>
    <property type="match status" value="1"/>
</dbReference>
<dbReference type="FunFam" id="3.30.50.10:FF:000003">
    <property type="entry name" value="Nuclear orphan receptor ROR-beta"/>
    <property type="match status" value="1"/>
</dbReference>
<dbReference type="Gene3D" id="3.30.50.10">
    <property type="entry name" value="Erythroid Transcription Factor GATA-1, subunit A"/>
    <property type="match status" value="1"/>
</dbReference>
<evidence type="ECO:0000256" key="4">
    <source>
        <dbReference type="ARBA" id="ARBA00022771"/>
    </source>
</evidence>
<keyword evidence="6 11" id="KW-0805">Transcription regulation</keyword>
<evidence type="ECO:0000256" key="11">
    <source>
        <dbReference type="RuleBase" id="RU004334"/>
    </source>
</evidence>
<keyword evidence="4 11" id="KW-0863">Zinc-finger</keyword>
<evidence type="ECO:0000256" key="9">
    <source>
        <dbReference type="ARBA" id="ARBA00023170"/>
    </source>
</evidence>
<dbReference type="SUPFAM" id="SSF57716">
    <property type="entry name" value="Glucocorticoid receptor-like (DNA-binding domain)"/>
    <property type="match status" value="1"/>
</dbReference>
<dbReference type="GO" id="GO:0005634">
    <property type="term" value="C:nucleus"/>
    <property type="evidence" value="ECO:0007669"/>
    <property type="project" value="UniProtKB-SubCell"/>
</dbReference>
<name>A0A974CAC9_XENLA</name>
<keyword evidence="8 11" id="KW-0804">Transcription</keyword>
<gene>
    <name evidence="15" type="ORF">XELAEV_18040830mg</name>
</gene>
<dbReference type="SMART" id="SM00399">
    <property type="entry name" value="ZnF_C4"/>
    <property type="match status" value="1"/>
</dbReference>
<keyword evidence="10 11" id="KW-0539">Nucleus</keyword>
<dbReference type="GO" id="GO:0004879">
    <property type="term" value="F:nuclear receptor activity"/>
    <property type="evidence" value="ECO:0007669"/>
    <property type="project" value="InterPro"/>
</dbReference>
<feature type="domain" description="NR LBD" evidence="14">
    <location>
        <begin position="260"/>
        <end position="500"/>
    </location>
</feature>
<evidence type="ECO:0000256" key="1">
    <source>
        <dbReference type="ARBA" id="ARBA00004123"/>
    </source>
</evidence>
<evidence type="ECO:0000256" key="5">
    <source>
        <dbReference type="ARBA" id="ARBA00022833"/>
    </source>
</evidence>
<keyword evidence="2" id="KW-0217">Developmental protein</keyword>
<dbReference type="EMBL" id="CM004480">
    <property type="protein sequence ID" value="OCT69519.1"/>
    <property type="molecule type" value="Genomic_DNA"/>
</dbReference>